<proteinExistence type="predicted"/>
<feature type="transmembrane region" description="Helical" evidence="7">
    <location>
        <begin position="268"/>
        <end position="285"/>
    </location>
</feature>
<evidence type="ECO:0000313" key="8">
    <source>
        <dbReference type="EMBL" id="CAF1208511.1"/>
    </source>
</evidence>
<feature type="transmembrane region" description="Helical" evidence="7">
    <location>
        <begin position="306"/>
        <end position="330"/>
    </location>
</feature>
<gene>
    <name evidence="8" type="ORF">XAT740_LOCUS24062</name>
</gene>
<feature type="transmembrane region" description="Helical" evidence="7">
    <location>
        <begin position="61"/>
        <end position="80"/>
    </location>
</feature>
<organism evidence="8 9">
    <name type="scientific">Adineta ricciae</name>
    <name type="common">Rotifer</name>
    <dbReference type="NCBI Taxonomy" id="249248"/>
    <lineage>
        <taxon>Eukaryota</taxon>
        <taxon>Metazoa</taxon>
        <taxon>Spiralia</taxon>
        <taxon>Gnathifera</taxon>
        <taxon>Rotifera</taxon>
        <taxon>Eurotatoria</taxon>
        <taxon>Bdelloidea</taxon>
        <taxon>Adinetida</taxon>
        <taxon>Adinetidae</taxon>
        <taxon>Adineta</taxon>
    </lineage>
</organism>
<reference evidence="8" key="1">
    <citation type="submission" date="2021-02" db="EMBL/GenBank/DDBJ databases">
        <authorList>
            <person name="Nowell W R."/>
        </authorList>
    </citation>
    <scope>NUCLEOTIDE SEQUENCE</scope>
</reference>
<evidence type="ECO:0000256" key="2">
    <source>
        <dbReference type="ARBA" id="ARBA00022448"/>
    </source>
</evidence>
<evidence type="ECO:0000256" key="5">
    <source>
        <dbReference type="ARBA" id="ARBA00023136"/>
    </source>
</evidence>
<dbReference type="GO" id="GO:0015171">
    <property type="term" value="F:amino acid transmembrane transporter activity"/>
    <property type="evidence" value="ECO:0007669"/>
    <property type="project" value="TreeGrafter"/>
</dbReference>
<dbReference type="GO" id="GO:0016020">
    <property type="term" value="C:membrane"/>
    <property type="evidence" value="ECO:0007669"/>
    <property type="project" value="UniProtKB-SubCell"/>
</dbReference>
<feature type="transmembrane region" description="Helical" evidence="7">
    <location>
        <begin position="350"/>
        <end position="373"/>
    </location>
</feature>
<dbReference type="AlphaFoldDB" id="A0A814X0A8"/>
<feature type="transmembrane region" description="Helical" evidence="7">
    <location>
        <begin position="199"/>
        <end position="219"/>
    </location>
</feature>
<keyword evidence="5 7" id="KW-0472">Membrane</keyword>
<keyword evidence="2" id="KW-0813">Transport</keyword>
<dbReference type="PANTHER" id="PTHR43243">
    <property type="entry name" value="INNER MEMBRANE TRANSPORTER YGJI-RELATED"/>
    <property type="match status" value="1"/>
</dbReference>
<evidence type="ECO:0000313" key="9">
    <source>
        <dbReference type="Proteomes" id="UP000663828"/>
    </source>
</evidence>
<evidence type="ECO:0000256" key="7">
    <source>
        <dbReference type="SAM" id="Phobius"/>
    </source>
</evidence>
<evidence type="ECO:0000256" key="4">
    <source>
        <dbReference type="ARBA" id="ARBA00022989"/>
    </source>
</evidence>
<comment type="subcellular location">
    <subcellularLocation>
        <location evidence="1">Membrane</location>
        <topology evidence="1">Multi-pass membrane protein</topology>
    </subcellularLocation>
</comment>
<evidence type="ECO:0000256" key="3">
    <source>
        <dbReference type="ARBA" id="ARBA00022692"/>
    </source>
</evidence>
<name>A0A814X0A8_ADIRI</name>
<protein>
    <submittedName>
        <fullName evidence="8">Uncharacterized protein</fullName>
    </submittedName>
</protein>
<dbReference type="Pfam" id="PF13520">
    <property type="entry name" value="AA_permease_2"/>
    <property type="match status" value="1"/>
</dbReference>
<feature type="compositionally biased region" description="Basic and acidic residues" evidence="6">
    <location>
        <begin position="530"/>
        <end position="548"/>
    </location>
</feature>
<dbReference type="Gene3D" id="1.20.1740.10">
    <property type="entry name" value="Amino acid/polyamine transporter I"/>
    <property type="match status" value="1"/>
</dbReference>
<comment type="caution">
    <text evidence="8">The sequence shown here is derived from an EMBL/GenBank/DDBJ whole genome shotgun (WGS) entry which is preliminary data.</text>
</comment>
<dbReference type="PIRSF" id="PIRSF006060">
    <property type="entry name" value="AA_transporter"/>
    <property type="match status" value="1"/>
</dbReference>
<evidence type="ECO:0000256" key="6">
    <source>
        <dbReference type="SAM" id="MobiDB-lite"/>
    </source>
</evidence>
<dbReference type="InterPro" id="IPR002293">
    <property type="entry name" value="AA/rel_permease1"/>
</dbReference>
<feature type="transmembrane region" description="Helical" evidence="7">
    <location>
        <begin position="431"/>
        <end position="450"/>
    </location>
</feature>
<dbReference type="PANTHER" id="PTHR43243:SF4">
    <property type="entry name" value="CATIONIC AMINO ACID TRANSPORTER 4"/>
    <property type="match status" value="1"/>
</dbReference>
<feature type="transmembrane region" description="Helical" evidence="7">
    <location>
        <begin position="403"/>
        <end position="425"/>
    </location>
</feature>
<sequence length="548" mass="59472">MVRQKFVINPLEKPADSSYDIRESSGNVKSFFTRLIKRKTVTQLQAEAEGQNELKRTLGTFQLLALGIGGIIGTGIFVLSGEAAAKYAGPSVIISFIIAAFVAGLAAFSYAEMASMVPISGSAYSYTYATMGEYLAWIIGWDLILEYLLAAATVAVGWSGYIVHFIETVSRHNATKWIVDAPVAWSEESNVFYATGKVINLPAIAIVVALTLLLLTGIGESAKVNIVIVVIKIMVILLFIFACCGYTHRSNYTPFFPPNEGSFNKYGVSGMFHGATVVFFAYIGFDSVTTTAQETKNPQRTLPIGIIGSLIISTILYIAVCAVMVGIVPYKTLDSPNPISEAIKGTPHGIWLPIIIDLGAIAGLTSVTLVSLLGQTRIFYAMAHDGLLPSIFAKVHSRTKTPWVSTIIIGIVCSIFAAIFPLGILGEMTSIGTLVAFFLVHVAVIVMRFTHKEVPRGFRVPLGPWVIPVIGALLCLLLMITSSKETGIRLAVWMGIGQIVYFSYGYWHSKLRYPPQVDESVAMDNLAVDSEEKAPPEYAEQRTDIPSN</sequence>
<keyword evidence="4 7" id="KW-1133">Transmembrane helix</keyword>
<feature type="transmembrane region" description="Helical" evidence="7">
    <location>
        <begin position="92"/>
        <end position="111"/>
    </location>
</feature>
<keyword evidence="3 7" id="KW-0812">Transmembrane</keyword>
<feature type="transmembrane region" description="Helical" evidence="7">
    <location>
        <begin position="462"/>
        <end position="481"/>
    </location>
</feature>
<evidence type="ECO:0000256" key="1">
    <source>
        <dbReference type="ARBA" id="ARBA00004141"/>
    </source>
</evidence>
<keyword evidence="9" id="KW-1185">Reference proteome</keyword>
<feature type="transmembrane region" description="Helical" evidence="7">
    <location>
        <begin position="487"/>
        <end position="507"/>
    </location>
</feature>
<accession>A0A814X0A8</accession>
<feature type="region of interest" description="Disordered" evidence="6">
    <location>
        <begin position="529"/>
        <end position="548"/>
    </location>
</feature>
<feature type="transmembrane region" description="Helical" evidence="7">
    <location>
        <begin position="226"/>
        <end position="248"/>
    </location>
</feature>
<dbReference type="EMBL" id="CAJNOR010001843">
    <property type="protein sequence ID" value="CAF1208511.1"/>
    <property type="molecule type" value="Genomic_DNA"/>
</dbReference>
<dbReference type="Proteomes" id="UP000663828">
    <property type="component" value="Unassembled WGS sequence"/>
</dbReference>